<comment type="caution">
    <text evidence="1">The sequence shown here is derived from an EMBL/GenBank/DDBJ whole genome shotgun (WGS) entry which is preliminary data.</text>
</comment>
<proteinExistence type="predicted"/>
<accession>A0A1Q8R246</accession>
<protein>
    <submittedName>
        <fullName evidence="1">Uncharacterized protein</fullName>
    </submittedName>
</protein>
<dbReference type="OrthoDB" id="1798561at2"/>
<name>A0A1Q8R246_9FIRM</name>
<dbReference type="Proteomes" id="UP000186102">
    <property type="component" value="Unassembled WGS sequence"/>
</dbReference>
<dbReference type="STRING" id="1888891.DSOL_0369"/>
<dbReference type="EMBL" id="MLBF01000002">
    <property type="protein sequence ID" value="OLN33659.1"/>
    <property type="molecule type" value="Genomic_DNA"/>
</dbReference>
<sequence>MVKTIGAYVNVALVDYDESMQNHLVELMKDSLREQSVENILENTWEIVEDKRILYKNGDGEWVVQSEELLGDGLPEISDTRELLEVMTVGLTVKVEDSL</sequence>
<organism evidence="1 2">
    <name type="scientific">Desulfosporosinus metallidurans</name>
    <dbReference type="NCBI Taxonomy" id="1888891"/>
    <lineage>
        <taxon>Bacteria</taxon>
        <taxon>Bacillati</taxon>
        <taxon>Bacillota</taxon>
        <taxon>Clostridia</taxon>
        <taxon>Eubacteriales</taxon>
        <taxon>Desulfitobacteriaceae</taxon>
        <taxon>Desulfosporosinus</taxon>
    </lineage>
</organism>
<dbReference type="RefSeq" id="WP_075363190.1">
    <property type="nucleotide sequence ID" value="NZ_MLBF01000002.1"/>
</dbReference>
<keyword evidence="2" id="KW-1185">Reference proteome</keyword>
<dbReference type="AlphaFoldDB" id="A0A1Q8R246"/>
<reference evidence="1 2" key="1">
    <citation type="submission" date="2016-09" db="EMBL/GenBank/DDBJ databases">
        <title>Complete genome of Desulfosporosinus sp. OL.</title>
        <authorList>
            <person name="Mardanov A."/>
            <person name="Beletsky A."/>
            <person name="Panova A."/>
            <person name="Karnachuk O."/>
            <person name="Ravin N."/>
        </authorList>
    </citation>
    <scope>NUCLEOTIDE SEQUENCE [LARGE SCALE GENOMIC DNA]</scope>
    <source>
        <strain evidence="1 2">OL</strain>
    </source>
</reference>
<evidence type="ECO:0000313" key="1">
    <source>
        <dbReference type="EMBL" id="OLN33659.1"/>
    </source>
</evidence>
<gene>
    <name evidence="1" type="ORF">DSOL_0369</name>
</gene>
<evidence type="ECO:0000313" key="2">
    <source>
        <dbReference type="Proteomes" id="UP000186102"/>
    </source>
</evidence>